<comment type="similarity">
    <text evidence="7">Belongs to the mitochondrial carrier (TC 2.A.29) family.</text>
</comment>
<dbReference type="AlphaFoldDB" id="A0AAW1RGC4"/>
<feature type="repeat" description="Solcar" evidence="6">
    <location>
        <begin position="187"/>
        <end position="271"/>
    </location>
</feature>
<dbReference type="Pfam" id="PF00153">
    <property type="entry name" value="Mito_carr"/>
    <property type="match status" value="3"/>
</dbReference>
<dbReference type="InterPro" id="IPR023395">
    <property type="entry name" value="MCP_dom_sf"/>
</dbReference>
<keyword evidence="3 6" id="KW-0812">Transmembrane</keyword>
<feature type="transmembrane region" description="Helical" evidence="8">
    <location>
        <begin position="189"/>
        <end position="210"/>
    </location>
</feature>
<dbReference type="InterPro" id="IPR018108">
    <property type="entry name" value="MCP_transmembrane"/>
</dbReference>
<evidence type="ECO:0000256" key="1">
    <source>
        <dbReference type="ARBA" id="ARBA00004141"/>
    </source>
</evidence>
<evidence type="ECO:0000313" key="9">
    <source>
        <dbReference type="EMBL" id="KAK9832837.1"/>
    </source>
</evidence>
<comment type="subcellular location">
    <subcellularLocation>
        <location evidence="1">Membrane</location>
        <topology evidence="1">Multi-pass membrane protein</topology>
    </subcellularLocation>
</comment>
<name>A0AAW1RGC4_9CHLO</name>
<evidence type="ECO:0000256" key="3">
    <source>
        <dbReference type="ARBA" id="ARBA00022692"/>
    </source>
</evidence>
<sequence length="281" mass="29835">MFLAGGTAGAVARTVTAPADRLKLLFQVQAMASSGVSAKAYTSLRQAALKVFREEGMLAFWKGNSANVVRIFPYSAAQLMSNDYYKRLLASQDGGLTVLQRLAAGAGAGMTATALTHPIDTLRLRLALPGSAQQGMWACARAIVRTEGLLALYKGLTPALAGIAPYAAINFATYDGLKAWAYGAGPQSAAGNLGLGAAAGTLASTVCYPLDTIRRRMQMRGRTYAGQADAFRTIWRTEGMSGFYQGWLANTLKVAPQSSIRFVAYEALKGFLAVKRARTDT</sequence>
<evidence type="ECO:0000256" key="2">
    <source>
        <dbReference type="ARBA" id="ARBA00022448"/>
    </source>
</evidence>
<evidence type="ECO:0000256" key="5">
    <source>
        <dbReference type="ARBA" id="ARBA00023136"/>
    </source>
</evidence>
<dbReference type="PROSITE" id="PS50920">
    <property type="entry name" value="SOLCAR"/>
    <property type="match status" value="3"/>
</dbReference>
<dbReference type="EMBL" id="JALJOU010000038">
    <property type="protein sequence ID" value="KAK9832837.1"/>
    <property type="molecule type" value="Genomic_DNA"/>
</dbReference>
<dbReference type="InterPro" id="IPR002067">
    <property type="entry name" value="MCP"/>
</dbReference>
<dbReference type="SUPFAM" id="SSF103506">
    <property type="entry name" value="Mitochondrial carrier"/>
    <property type="match status" value="1"/>
</dbReference>
<dbReference type="Proteomes" id="UP001445335">
    <property type="component" value="Unassembled WGS sequence"/>
</dbReference>
<reference evidence="9 10" key="1">
    <citation type="journal article" date="2024" name="Nat. Commun.">
        <title>Phylogenomics reveals the evolutionary origins of lichenization in chlorophyte algae.</title>
        <authorList>
            <person name="Puginier C."/>
            <person name="Libourel C."/>
            <person name="Otte J."/>
            <person name="Skaloud P."/>
            <person name="Haon M."/>
            <person name="Grisel S."/>
            <person name="Petersen M."/>
            <person name="Berrin J.G."/>
            <person name="Delaux P.M."/>
            <person name="Dal Grande F."/>
            <person name="Keller J."/>
        </authorList>
    </citation>
    <scope>NUCLEOTIDE SEQUENCE [LARGE SCALE GENOMIC DNA]</scope>
    <source>
        <strain evidence="9 10">SAG 245.80</strain>
    </source>
</reference>
<dbReference type="PRINTS" id="PR00926">
    <property type="entry name" value="MITOCARRIER"/>
</dbReference>
<proteinExistence type="inferred from homology"/>
<comment type="caution">
    <text evidence="9">The sequence shown here is derived from an EMBL/GenBank/DDBJ whole genome shotgun (WGS) entry which is preliminary data.</text>
</comment>
<feature type="repeat" description="Solcar" evidence="6">
    <location>
        <begin position="96"/>
        <end position="180"/>
    </location>
</feature>
<keyword evidence="4" id="KW-0677">Repeat</keyword>
<evidence type="ECO:0000256" key="4">
    <source>
        <dbReference type="ARBA" id="ARBA00022737"/>
    </source>
</evidence>
<keyword evidence="2 7" id="KW-0813">Transport</keyword>
<evidence type="ECO:0000313" key="10">
    <source>
        <dbReference type="Proteomes" id="UP001445335"/>
    </source>
</evidence>
<evidence type="ECO:0000256" key="8">
    <source>
        <dbReference type="SAM" id="Phobius"/>
    </source>
</evidence>
<gene>
    <name evidence="9" type="ORF">WJX81_005482</name>
</gene>
<feature type="repeat" description="Solcar" evidence="6">
    <location>
        <begin position="1"/>
        <end position="88"/>
    </location>
</feature>
<evidence type="ECO:0000256" key="7">
    <source>
        <dbReference type="RuleBase" id="RU000488"/>
    </source>
</evidence>
<keyword evidence="5 6" id="KW-0472">Membrane</keyword>
<dbReference type="GO" id="GO:0055085">
    <property type="term" value="P:transmembrane transport"/>
    <property type="evidence" value="ECO:0007669"/>
    <property type="project" value="InterPro"/>
</dbReference>
<dbReference type="PANTHER" id="PTHR24089">
    <property type="entry name" value="SOLUTE CARRIER FAMILY 25"/>
    <property type="match status" value="1"/>
</dbReference>
<keyword evidence="8" id="KW-1133">Transmembrane helix</keyword>
<feature type="transmembrane region" description="Helical" evidence="8">
    <location>
        <begin position="151"/>
        <end position="169"/>
    </location>
</feature>
<evidence type="ECO:0000256" key="6">
    <source>
        <dbReference type="PROSITE-ProRule" id="PRU00282"/>
    </source>
</evidence>
<protein>
    <submittedName>
        <fullName evidence="9">Uncharacterized protein</fullName>
    </submittedName>
</protein>
<keyword evidence="10" id="KW-1185">Reference proteome</keyword>
<accession>A0AAW1RGC4</accession>
<dbReference type="Gene3D" id="1.50.40.10">
    <property type="entry name" value="Mitochondrial carrier domain"/>
    <property type="match status" value="1"/>
</dbReference>
<organism evidence="9 10">
    <name type="scientific">Elliptochloris bilobata</name>
    <dbReference type="NCBI Taxonomy" id="381761"/>
    <lineage>
        <taxon>Eukaryota</taxon>
        <taxon>Viridiplantae</taxon>
        <taxon>Chlorophyta</taxon>
        <taxon>core chlorophytes</taxon>
        <taxon>Trebouxiophyceae</taxon>
        <taxon>Trebouxiophyceae incertae sedis</taxon>
        <taxon>Elliptochloris clade</taxon>
        <taxon>Elliptochloris</taxon>
    </lineage>
</organism>
<dbReference type="GO" id="GO:0016020">
    <property type="term" value="C:membrane"/>
    <property type="evidence" value="ECO:0007669"/>
    <property type="project" value="UniProtKB-SubCell"/>
</dbReference>